<protein>
    <recommendedName>
        <fullName evidence="1">N-acetyltransferase domain-containing protein</fullName>
    </recommendedName>
</protein>
<dbReference type="RefSeq" id="WP_281899275.1">
    <property type="nucleotide sequence ID" value="NZ_BSDI01000024.1"/>
</dbReference>
<accession>A0ABQ5R054</accession>
<feature type="domain" description="N-acetyltransferase" evidence="1">
    <location>
        <begin position="1"/>
        <end position="166"/>
    </location>
</feature>
<sequence>MERLTERLRLVPIGRQHAGELWRLHWDESVAAWYWGRYTAQQAERVAATMGRGWQTRGVSKWLAYDRGSGELVGRGGLSYKTLVGAEWLEVGWLLRREYWGNGYATEIGRAGIDFAFGELGAAEVVAFTEPHNARSRAVMVRLGMRYQREITHESDRYALYTITAPSPG</sequence>
<dbReference type="SUPFAM" id="SSF55729">
    <property type="entry name" value="Acyl-CoA N-acyltransferases (Nat)"/>
    <property type="match status" value="1"/>
</dbReference>
<dbReference type="PANTHER" id="PTHR43792">
    <property type="entry name" value="GNAT FAMILY, PUTATIVE (AFU_ORTHOLOGUE AFUA_3G00765)-RELATED-RELATED"/>
    <property type="match status" value="1"/>
</dbReference>
<dbReference type="PANTHER" id="PTHR43792:SF1">
    <property type="entry name" value="N-ACETYLTRANSFERASE DOMAIN-CONTAINING PROTEIN"/>
    <property type="match status" value="1"/>
</dbReference>
<dbReference type="Proteomes" id="UP001144280">
    <property type="component" value="Unassembled WGS sequence"/>
</dbReference>
<dbReference type="EMBL" id="BSDI01000024">
    <property type="protein sequence ID" value="GLH99552.1"/>
    <property type="molecule type" value="Genomic_DNA"/>
</dbReference>
<comment type="caution">
    <text evidence="2">The sequence shown here is derived from an EMBL/GenBank/DDBJ whole genome shotgun (WGS) entry which is preliminary data.</text>
</comment>
<dbReference type="PROSITE" id="PS51186">
    <property type="entry name" value="GNAT"/>
    <property type="match status" value="1"/>
</dbReference>
<dbReference type="InterPro" id="IPR051531">
    <property type="entry name" value="N-acetyltransferase"/>
</dbReference>
<organism evidence="2 3">
    <name type="scientific">Phytohabitans aurantiacus</name>
    <dbReference type="NCBI Taxonomy" id="3016789"/>
    <lineage>
        <taxon>Bacteria</taxon>
        <taxon>Bacillati</taxon>
        <taxon>Actinomycetota</taxon>
        <taxon>Actinomycetes</taxon>
        <taxon>Micromonosporales</taxon>
        <taxon>Micromonosporaceae</taxon>
    </lineage>
</organism>
<dbReference type="InterPro" id="IPR000182">
    <property type="entry name" value="GNAT_dom"/>
</dbReference>
<evidence type="ECO:0000259" key="1">
    <source>
        <dbReference type="PROSITE" id="PS51186"/>
    </source>
</evidence>
<dbReference type="Pfam" id="PF13302">
    <property type="entry name" value="Acetyltransf_3"/>
    <property type="match status" value="1"/>
</dbReference>
<gene>
    <name evidence="2" type="primary">ykkB</name>
    <name evidence="2" type="ORF">Pa4123_48280</name>
</gene>
<evidence type="ECO:0000313" key="3">
    <source>
        <dbReference type="Proteomes" id="UP001144280"/>
    </source>
</evidence>
<evidence type="ECO:0000313" key="2">
    <source>
        <dbReference type="EMBL" id="GLH99552.1"/>
    </source>
</evidence>
<reference evidence="2" key="1">
    <citation type="submission" date="2022-12" db="EMBL/GenBank/DDBJ databases">
        <title>New Phytohabitans aurantiacus sp. RD004123 nov., an actinomycete isolated from soil.</title>
        <authorList>
            <person name="Triningsih D.W."/>
            <person name="Harunari E."/>
            <person name="Igarashi Y."/>
        </authorList>
    </citation>
    <scope>NUCLEOTIDE SEQUENCE</scope>
    <source>
        <strain evidence="2">RD004123</strain>
    </source>
</reference>
<name>A0ABQ5R054_9ACTN</name>
<proteinExistence type="predicted"/>
<dbReference type="Gene3D" id="3.40.630.30">
    <property type="match status" value="1"/>
</dbReference>
<keyword evidence="3" id="KW-1185">Reference proteome</keyword>
<dbReference type="InterPro" id="IPR016181">
    <property type="entry name" value="Acyl_CoA_acyltransferase"/>
</dbReference>